<evidence type="ECO:0000313" key="2">
    <source>
        <dbReference type="EMBL" id="AKU16459.1"/>
    </source>
</evidence>
<accession>A0A0K1JIB3</accession>
<dbReference type="InterPro" id="IPR051468">
    <property type="entry name" value="Fungal_SecMetab_SDRs"/>
</dbReference>
<dbReference type="STRING" id="571913.VV02_12255"/>
<evidence type="ECO:0000256" key="1">
    <source>
        <dbReference type="RuleBase" id="RU000363"/>
    </source>
</evidence>
<dbReference type="Pfam" id="PF00106">
    <property type="entry name" value="adh_short"/>
    <property type="match status" value="1"/>
</dbReference>
<dbReference type="PRINTS" id="PR00081">
    <property type="entry name" value="GDHRDH"/>
</dbReference>
<dbReference type="GO" id="GO:0016491">
    <property type="term" value="F:oxidoreductase activity"/>
    <property type="evidence" value="ECO:0007669"/>
    <property type="project" value="TreeGrafter"/>
</dbReference>
<dbReference type="Gene3D" id="3.40.50.720">
    <property type="entry name" value="NAD(P)-binding Rossmann-like Domain"/>
    <property type="match status" value="1"/>
</dbReference>
<proteinExistence type="inferred from homology"/>
<dbReference type="InterPro" id="IPR036291">
    <property type="entry name" value="NAD(P)-bd_dom_sf"/>
</dbReference>
<gene>
    <name evidence="2" type="ORF">VV02_12255</name>
</gene>
<dbReference type="GO" id="GO:0005737">
    <property type="term" value="C:cytoplasm"/>
    <property type="evidence" value="ECO:0007669"/>
    <property type="project" value="TreeGrafter"/>
</dbReference>
<organism evidence="2 3">
    <name type="scientific">Luteipulveratus mongoliensis</name>
    <dbReference type="NCBI Taxonomy" id="571913"/>
    <lineage>
        <taxon>Bacteria</taxon>
        <taxon>Bacillati</taxon>
        <taxon>Actinomycetota</taxon>
        <taxon>Actinomycetes</taxon>
        <taxon>Micrococcales</taxon>
        <taxon>Dermacoccaceae</taxon>
        <taxon>Luteipulveratus</taxon>
    </lineage>
</organism>
<keyword evidence="3" id="KW-1185">Reference proteome</keyword>
<dbReference type="SUPFAM" id="SSF51735">
    <property type="entry name" value="NAD(P)-binding Rossmann-fold domains"/>
    <property type="match status" value="1"/>
</dbReference>
<dbReference type="EMBL" id="CP011112">
    <property type="protein sequence ID" value="AKU16459.1"/>
    <property type="molecule type" value="Genomic_DNA"/>
</dbReference>
<dbReference type="PRINTS" id="PR00080">
    <property type="entry name" value="SDRFAMILY"/>
</dbReference>
<dbReference type="GO" id="GO:0019748">
    <property type="term" value="P:secondary metabolic process"/>
    <property type="evidence" value="ECO:0007669"/>
    <property type="project" value="TreeGrafter"/>
</dbReference>
<dbReference type="InterPro" id="IPR002347">
    <property type="entry name" value="SDR_fam"/>
</dbReference>
<name>A0A0K1JIB3_9MICO</name>
<comment type="similarity">
    <text evidence="1">Belongs to the short-chain dehydrogenases/reductases (SDR) family.</text>
</comment>
<reference evidence="2 3" key="1">
    <citation type="submission" date="2015-03" db="EMBL/GenBank/DDBJ databases">
        <title>Luteipulveratus halotolerans sp. nov., a novel actinobacterium (Dermacoccaceae) from Sarawak, Malaysia.</title>
        <authorList>
            <person name="Juboi H."/>
            <person name="Basik A."/>
            <person name="Shamsul S.S."/>
            <person name="Arnold P."/>
            <person name="Schmitt E.K."/>
            <person name="Sanglier J.-J."/>
            <person name="Yeo T."/>
        </authorList>
    </citation>
    <scope>NUCLEOTIDE SEQUENCE [LARGE SCALE GENOMIC DNA]</scope>
    <source>
        <strain evidence="2 3">MN07-A0370</strain>
    </source>
</reference>
<dbReference type="PANTHER" id="PTHR43544">
    <property type="entry name" value="SHORT-CHAIN DEHYDROGENASE/REDUCTASE"/>
    <property type="match status" value="1"/>
</dbReference>
<dbReference type="AlphaFoldDB" id="A0A0K1JIB3"/>
<dbReference type="OrthoDB" id="9781117at2"/>
<protein>
    <submittedName>
        <fullName evidence="2">Short-chain dehydrogenase</fullName>
    </submittedName>
</protein>
<dbReference type="KEGG" id="lmoi:VV02_12255"/>
<sequence length="241" mass="24742">MSSIALVTGANRGLGQATAVELARQGHLVVIGGRNPAAAACAAEAIRADGWSAESVELDVTSRETVLAAAKELQTRHGRVDVLINNAGVLPEIAAGGEHDLVDLDALEQTFAVNVIGAAVVLEAFLPLVTQSDAGRIINVSSRMGSMADQLDPESPYYGMVLPAYQASKAALNSLTIGLSKQLGGSTTRVVSVCPGFVQTDLTPISREQAPLTAAQAAQTVVAALDSPSGTFVDADGVVPW</sequence>
<dbReference type="Proteomes" id="UP000066480">
    <property type="component" value="Chromosome"/>
</dbReference>
<dbReference type="PANTHER" id="PTHR43544:SF32">
    <property type="entry name" value="CHAIN DEHYDROGENASE, PUTATIVE (AFU_ORTHOLOGUE AFUA_5G01530)-RELATED"/>
    <property type="match status" value="1"/>
</dbReference>
<dbReference type="RefSeq" id="WP_052591798.1">
    <property type="nucleotide sequence ID" value="NZ_CP011112.1"/>
</dbReference>
<evidence type="ECO:0000313" key="3">
    <source>
        <dbReference type="Proteomes" id="UP000066480"/>
    </source>
</evidence>